<dbReference type="EMBL" id="GIIL01006264">
    <property type="protein sequence ID" value="NOV49990.1"/>
    <property type="molecule type" value="Transcribed_RNA"/>
</dbReference>
<accession>A0A6M2DWG8</accession>
<name>A0A6M2DWG8_XENCH</name>
<proteinExistence type="predicted"/>
<dbReference type="AlphaFoldDB" id="A0A6M2DWG8"/>
<organism evidence="1">
    <name type="scientific">Xenopsylla cheopis</name>
    <name type="common">Oriental rat flea</name>
    <name type="synonym">Pulex cheopis</name>
    <dbReference type="NCBI Taxonomy" id="163159"/>
    <lineage>
        <taxon>Eukaryota</taxon>
        <taxon>Metazoa</taxon>
        <taxon>Ecdysozoa</taxon>
        <taxon>Arthropoda</taxon>
        <taxon>Hexapoda</taxon>
        <taxon>Insecta</taxon>
        <taxon>Pterygota</taxon>
        <taxon>Neoptera</taxon>
        <taxon>Endopterygota</taxon>
        <taxon>Siphonaptera</taxon>
        <taxon>Pulicidae</taxon>
        <taxon>Xenopsyllinae</taxon>
        <taxon>Xenopsylla</taxon>
    </lineage>
</organism>
<reference evidence="1" key="1">
    <citation type="submission" date="2020-03" db="EMBL/GenBank/DDBJ databases">
        <title>Transcriptomic Profiling of the Digestive Tract of the Rat Flea, Xenopsylla cheopis, Following Blood Feeding and Infection with Yersinia pestis.</title>
        <authorList>
            <person name="Bland D.M."/>
            <person name="Martens C.A."/>
            <person name="Virtaneva K."/>
            <person name="Kanakabandi K."/>
            <person name="Long D."/>
            <person name="Rosenke R."/>
            <person name="Saturday G.A."/>
            <person name="Hoyt F.H."/>
            <person name="Bruno D.P."/>
            <person name="Ribeiro J.M.C."/>
            <person name="Hinnebusch J."/>
        </authorList>
    </citation>
    <scope>NUCLEOTIDE SEQUENCE</scope>
</reference>
<protein>
    <submittedName>
        <fullName evidence="1">Putative secreted protein</fullName>
    </submittedName>
</protein>
<sequence>MAIGLSFVCLNPCLSSPKTFNCQTLASSIYILYIIFTNHQLRCFQFVQFPQLPRKYVEGHSHIPLKFSPICPIRLQQYGSEGHYHPTISDQYENG</sequence>
<evidence type="ECO:0000313" key="1">
    <source>
        <dbReference type="EMBL" id="NOV49990.1"/>
    </source>
</evidence>